<evidence type="ECO:0000259" key="6">
    <source>
        <dbReference type="Pfam" id="PF03931"/>
    </source>
</evidence>
<dbReference type="Gene3D" id="3.30.710.10">
    <property type="entry name" value="Potassium Channel Kv1.1, Chain A"/>
    <property type="match status" value="1"/>
</dbReference>
<dbReference type="FunFam" id="3.30.710.10:FF:000035">
    <property type="entry name" value="Elongin C transcription elongation factor"/>
    <property type="match status" value="1"/>
</dbReference>
<dbReference type="InterPro" id="IPR001232">
    <property type="entry name" value="SKP1-like"/>
</dbReference>
<dbReference type="OMA" id="CHEFIVP"/>
<dbReference type="GO" id="GO:0005634">
    <property type="term" value="C:nucleus"/>
    <property type="evidence" value="ECO:0007669"/>
    <property type="project" value="UniProtKB-SubCell"/>
</dbReference>
<dbReference type="GeneTree" id="ENSGT01140000284954"/>
<dbReference type="AlphaFoldDB" id="A0A452TW07"/>
<dbReference type="Pfam" id="PF03931">
    <property type="entry name" value="Skp1_POZ"/>
    <property type="match status" value="1"/>
</dbReference>
<dbReference type="InterPro" id="IPR011333">
    <property type="entry name" value="SKP1/BTB/POZ_sf"/>
</dbReference>
<evidence type="ECO:0000256" key="1">
    <source>
        <dbReference type="ARBA" id="ARBA00004123"/>
    </source>
</evidence>
<evidence type="ECO:0000256" key="2">
    <source>
        <dbReference type="ARBA" id="ARBA00009993"/>
    </source>
</evidence>
<dbReference type="GO" id="GO:0006511">
    <property type="term" value="P:ubiquitin-dependent protein catabolic process"/>
    <property type="evidence" value="ECO:0007669"/>
    <property type="project" value="InterPro"/>
</dbReference>
<feature type="compositionally biased region" description="Gly residues" evidence="5">
    <location>
        <begin position="13"/>
        <end position="23"/>
    </location>
</feature>
<keyword evidence="4" id="KW-0539">Nucleus</keyword>
<dbReference type="InterPro" id="IPR016073">
    <property type="entry name" value="Skp1_comp_POZ"/>
</dbReference>
<feature type="region of interest" description="Disordered" evidence="5">
    <location>
        <begin position="1"/>
        <end position="34"/>
    </location>
</feature>
<dbReference type="InterPro" id="IPR039948">
    <property type="entry name" value="ELC1"/>
</dbReference>
<comment type="subcellular location">
    <subcellularLocation>
        <location evidence="1">Nucleus</location>
    </subcellularLocation>
</comment>
<accession>A0A452TW07</accession>
<dbReference type="SMART" id="SM00512">
    <property type="entry name" value="Skp1"/>
    <property type="match status" value="1"/>
</dbReference>
<name>A0A452TW07_URSMA</name>
<dbReference type="Ensembl" id="ENSUMAT00000014808.1">
    <property type="protein sequence ID" value="ENSUMAP00000012473.1"/>
    <property type="gene ID" value="ENSUMAG00000009272.1"/>
</dbReference>
<evidence type="ECO:0000256" key="3">
    <source>
        <dbReference type="ARBA" id="ARBA00021347"/>
    </source>
</evidence>
<feature type="domain" description="SKP1 component POZ" evidence="6">
    <location>
        <begin position="38"/>
        <end position="87"/>
    </location>
</feature>
<protein>
    <recommendedName>
        <fullName evidence="3">Elongin-C</fullName>
    </recommendedName>
</protein>
<evidence type="ECO:0000313" key="7">
    <source>
        <dbReference type="Ensembl" id="ENSUMAP00000012473"/>
    </source>
</evidence>
<evidence type="ECO:0000256" key="5">
    <source>
        <dbReference type="SAM" id="MobiDB-lite"/>
    </source>
</evidence>
<proteinExistence type="inferred from homology"/>
<comment type="similarity">
    <text evidence="2">Belongs to the SKP1 family.</text>
</comment>
<evidence type="ECO:0000256" key="4">
    <source>
        <dbReference type="ARBA" id="ARBA00023242"/>
    </source>
</evidence>
<sequence length="127" mass="13741">EFQADSMLSVEPDGGGGRGGGGEENTYDGCEGPDAMDVKLMSSDGHELVVEREHALTSRTIKATLRGLSQSAEVNFRESPSCVLSKVHVGVHVYFTYKARYTNSFMEMPKFPTASEIVLEPLVAANL</sequence>
<reference evidence="7" key="1">
    <citation type="submission" date="2019-03" db="UniProtKB">
        <authorList>
            <consortium name="Ensembl"/>
        </authorList>
    </citation>
    <scope>IDENTIFICATION</scope>
</reference>
<organism evidence="7">
    <name type="scientific">Ursus maritimus</name>
    <name type="common">Polar bear</name>
    <name type="synonym">Thalarctos maritimus</name>
    <dbReference type="NCBI Taxonomy" id="29073"/>
    <lineage>
        <taxon>Eukaryota</taxon>
        <taxon>Metazoa</taxon>
        <taxon>Chordata</taxon>
        <taxon>Craniata</taxon>
        <taxon>Vertebrata</taxon>
        <taxon>Euteleostomi</taxon>
        <taxon>Mammalia</taxon>
        <taxon>Eutheria</taxon>
        <taxon>Laurasiatheria</taxon>
        <taxon>Carnivora</taxon>
        <taxon>Caniformia</taxon>
        <taxon>Ursidae</taxon>
        <taxon>Ursus</taxon>
    </lineage>
</organism>
<dbReference type="SUPFAM" id="SSF54695">
    <property type="entry name" value="POZ domain"/>
    <property type="match status" value="1"/>
</dbReference>
<dbReference type="PANTHER" id="PTHR20648">
    <property type="entry name" value="ELONGIN-C"/>
    <property type="match status" value="1"/>
</dbReference>